<proteinExistence type="predicted"/>
<dbReference type="GO" id="GO:0003677">
    <property type="term" value="F:DNA binding"/>
    <property type="evidence" value="ECO:0007669"/>
    <property type="project" value="UniProtKB-KW"/>
</dbReference>
<sequence>MSSKPTRMTKDRIEKMSKNERLKAAVEEYLQNQGAKTQKETGKKFRLKEYEISRYINKGPNGKQNILLLKDQEASLIKDLEQLIDQNIAVTKVMVKNMVIQLYKDRTGIIKENISDDWCKKFRKRNPCVKLKSVNFQDELPEISDQLKKSRI</sequence>
<dbReference type="SMART" id="SM00674">
    <property type="entry name" value="CENPB"/>
    <property type="match status" value="1"/>
</dbReference>
<feature type="domain" description="HTH CENPB-type" evidence="2">
    <location>
        <begin position="60"/>
        <end position="132"/>
    </location>
</feature>
<dbReference type="PROSITE" id="PS51253">
    <property type="entry name" value="HTH_CENPB"/>
    <property type="match status" value="1"/>
</dbReference>
<evidence type="ECO:0000256" key="1">
    <source>
        <dbReference type="ARBA" id="ARBA00023125"/>
    </source>
</evidence>
<dbReference type="Proteomes" id="UP001344447">
    <property type="component" value="Unassembled WGS sequence"/>
</dbReference>
<keyword evidence="1" id="KW-0238">DNA-binding</keyword>
<dbReference type="InterPro" id="IPR006600">
    <property type="entry name" value="HTH_CenpB_DNA-bd_dom"/>
</dbReference>
<evidence type="ECO:0000313" key="4">
    <source>
        <dbReference type="Proteomes" id="UP001344447"/>
    </source>
</evidence>
<dbReference type="Pfam" id="PF03221">
    <property type="entry name" value="HTH_Tnp_Tc5"/>
    <property type="match status" value="1"/>
</dbReference>
<organism evidence="3 4">
    <name type="scientific">Dictyostelium firmibasis</name>
    <dbReference type="NCBI Taxonomy" id="79012"/>
    <lineage>
        <taxon>Eukaryota</taxon>
        <taxon>Amoebozoa</taxon>
        <taxon>Evosea</taxon>
        <taxon>Eumycetozoa</taxon>
        <taxon>Dictyostelia</taxon>
        <taxon>Dictyosteliales</taxon>
        <taxon>Dictyosteliaceae</taxon>
        <taxon>Dictyostelium</taxon>
    </lineage>
</organism>
<reference evidence="3 4" key="1">
    <citation type="submission" date="2023-11" db="EMBL/GenBank/DDBJ databases">
        <title>Dfirmibasis_genome.</title>
        <authorList>
            <person name="Edelbroek B."/>
            <person name="Kjellin J."/>
            <person name="Jerlstrom-Hultqvist J."/>
            <person name="Soderbom F."/>
        </authorList>
    </citation>
    <scope>NUCLEOTIDE SEQUENCE [LARGE SCALE GENOMIC DNA]</scope>
    <source>
        <strain evidence="3 4">TNS-C-14</strain>
    </source>
</reference>
<gene>
    <name evidence="3" type="ORF">RB653_008782</name>
</gene>
<protein>
    <recommendedName>
        <fullName evidence="2">HTH CENPB-type domain-containing protein</fullName>
    </recommendedName>
</protein>
<dbReference type="EMBL" id="JAVFKY010000003">
    <property type="protein sequence ID" value="KAK5579103.1"/>
    <property type="molecule type" value="Genomic_DNA"/>
</dbReference>
<name>A0AAN7U154_9MYCE</name>
<dbReference type="AlphaFoldDB" id="A0AAN7U154"/>
<evidence type="ECO:0000259" key="2">
    <source>
        <dbReference type="PROSITE" id="PS51253"/>
    </source>
</evidence>
<evidence type="ECO:0000313" key="3">
    <source>
        <dbReference type="EMBL" id="KAK5579103.1"/>
    </source>
</evidence>
<keyword evidence="4" id="KW-1185">Reference proteome</keyword>
<comment type="caution">
    <text evidence="3">The sequence shown here is derived from an EMBL/GenBank/DDBJ whole genome shotgun (WGS) entry which is preliminary data.</text>
</comment>
<accession>A0AAN7U154</accession>